<evidence type="ECO:0000313" key="5">
    <source>
        <dbReference type="Proteomes" id="UP000326939"/>
    </source>
</evidence>
<protein>
    <recommendedName>
        <fullName evidence="3">XS domain-containing protein</fullName>
    </recommendedName>
</protein>
<evidence type="ECO:0000256" key="1">
    <source>
        <dbReference type="SAM" id="Coils"/>
    </source>
</evidence>
<dbReference type="GO" id="GO:0031047">
    <property type="term" value="P:regulatory ncRNA-mediated gene silencing"/>
    <property type="evidence" value="ECO:0007669"/>
    <property type="project" value="InterPro"/>
</dbReference>
<dbReference type="Gene3D" id="3.30.70.2890">
    <property type="entry name" value="XS domain"/>
    <property type="match status" value="1"/>
</dbReference>
<dbReference type="Pfam" id="PF03468">
    <property type="entry name" value="XS"/>
    <property type="match status" value="1"/>
</dbReference>
<feature type="compositionally biased region" description="Basic and acidic residues" evidence="2">
    <location>
        <begin position="127"/>
        <end position="138"/>
    </location>
</feature>
<evidence type="ECO:0000256" key="2">
    <source>
        <dbReference type="SAM" id="MobiDB-lite"/>
    </source>
</evidence>
<dbReference type="PANTHER" id="PTHR46602">
    <property type="entry name" value="PROTEIN SUPPRESSOR OF GENE SILENCING 3"/>
    <property type="match status" value="1"/>
</dbReference>
<proteinExistence type="predicted"/>
<dbReference type="InterPro" id="IPR038588">
    <property type="entry name" value="XS_domain_sf"/>
</dbReference>
<dbReference type="GO" id="GO:0051607">
    <property type="term" value="P:defense response to virus"/>
    <property type="evidence" value="ECO:0007669"/>
    <property type="project" value="InterPro"/>
</dbReference>
<sequence>MQAGFIEKLDPVMDDEGDPFPQLGSVYKKGSGFNVNQLSKNVASMNPNSAQDGKVAAKAWPAENSASGAWGCSKLVQKLGVKSNALTTQNTTFKKSLGSGNGLPLQQNNHPKHRQNLSQVGSACSSGREESRAKDESVSNHQVSGNDNDNDDVDGYMVFSSDDDDFLFGSDSDLDASENSYDVLKKSKWFNAFFDDFDKLTVEEINSRARKWHCPACKGAPGAIDWYRGIDPLAYHAKTKKTRRVKLHRMFFEILDEEMHKKGGLVTPAGEAFGGWQGLDARVTDYEITWPPMVLIMNTRYEQEENGKWTGMGNQELLDHFNSYAALKARHSYGPQGHRGMSVLIFESSAAGYLEASRLHRHFIDQGRGRDTWDCNRVSFCTGGKRQLYGYMALKEDLDIFNQHCQGKNKLKFEMVSYQEMVGSRIKQINEDSQALVTYKNRFAAERMQSQSLAESLCRLSEKLKKTVQENRIVREQTKLLHEQTKEEMDYQEKFFKDQIKAIHQAIDAKEDNFEKLQQAKLEKAKELNADPSTEENVDRLHTPRLAGLSSRVKDINRFIKIQDKEMEEFKAERKKLIRRHEDEKAALMKIYWEELLGLEKEFENELTLLIDKYTPQIRNHP</sequence>
<feature type="compositionally biased region" description="Polar residues" evidence="2">
    <location>
        <begin position="116"/>
        <end position="125"/>
    </location>
</feature>
<dbReference type="PANTHER" id="PTHR46602:SF6">
    <property type="entry name" value="XS DOMAIN-CONTAINING PROTEIN-RELATED"/>
    <property type="match status" value="1"/>
</dbReference>
<evidence type="ECO:0000313" key="4">
    <source>
        <dbReference type="EMBL" id="KAB5563754.1"/>
    </source>
</evidence>
<reference evidence="5" key="1">
    <citation type="journal article" date="2019" name="Gigascience">
        <title>De novo genome assembly of the endangered Acer yangbiense, a plant species with extremely small populations endemic to Yunnan Province, China.</title>
        <authorList>
            <person name="Yang J."/>
            <person name="Wariss H.M."/>
            <person name="Tao L."/>
            <person name="Zhang R."/>
            <person name="Yun Q."/>
            <person name="Hollingsworth P."/>
            <person name="Dao Z."/>
            <person name="Luo G."/>
            <person name="Guo H."/>
            <person name="Ma Y."/>
            <person name="Sun W."/>
        </authorList>
    </citation>
    <scope>NUCLEOTIDE SEQUENCE [LARGE SCALE GENOMIC DNA]</scope>
    <source>
        <strain evidence="5">cv. br00</strain>
    </source>
</reference>
<keyword evidence="5" id="KW-1185">Reference proteome</keyword>
<name>A0A5N5N8S9_9ROSI</name>
<feature type="region of interest" description="Disordered" evidence="2">
    <location>
        <begin position="92"/>
        <end position="154"/>
    </location>
</feature>
<accession>A0A5N5N8S9</accession>
<dbReference type="AlphaFoldDB" id="A0A5N5N8S9"/>
<keyword evidence="1" id="KW-0175">Coiled coil</keyword>
<evidence type="ECO:0000259" key="3">
    <source>
        <dbReference type="Pfam" id="PF03468"/>
    </source>
</evidence>
<organism evidence="4 5">
    <name type="scientific">Salix brachista</name>
    <dbReference type="NCBI Taxonomy" id="2182728"/>
    <lineage>
        <taxon>Eukaryota</taxon>
        <taxon>Viridiplantae</taxon>
        <taxon>Streptophyta</taxon>
        <taxon>Embryophyta</taxon>
        <taxon>Tracheophyta</taxon>
        <taxon>Spermatophyta</taxon>
        <taxon>Magnoliopsida</taxon>
        <taxon>eudicotyledons</taxon>
        <taxon>Gunneridae</taxon>
        <taxon>Pentapetalae</taxon>
        <taxon>rosids</taxon>
        <taxon>fabids</taxon>
        <taxon>Malpighiales</taxon>
        <taxon>Salicaceae</taxon>
        <taxon>Saliceae</taxon>
        <taxon>Salix</taxon>
    </lineage>
</organism>
<dbReference type="EMBL" id="VDCV01000003">
    <property type="protein sequence ID" value="KAB5563754.1"/>
    <property type="molecule type" value="Genomic_DNA"/>
</dbReference>
<feature type="coiled-coil region" evidence="1">
    <location>
        <begin position="560"/>
        <end position="587"/>
    </location>
</feature>
<dbReference type="CDD" id="cd12266">
    <property type="entry name" value="RRM_like_XS"/>
    <property type="match status" value="1"/>
</dbReference>
<dbReference type="InterPro" id="IPR005380">
    <property type="entry name" value="XS_domain"/>
</dbReference>
<gene>
    <name evidence="4" type="ORF">DKX38_003808</name>
</gene>
<feature type="domain" description="XS" evidence="3">
    <location>
        <begin position="287"/>
        <end position="398"/>
    </location>
</feature>
<dbReference type="InterPro" id="IPR044287">
    <property type="entry name" value="SGS3"/>
</dbReference>
<feature type="coiled-coil region" evidence="1">
    <location>
        <begin position="500"/>
        <end position="527"/>
    </location>
</feature>
<comment type="caution">
    <text evidence="4">The sequence shown here is derived from an EMBL/GenBank/DDBJ whole genome shotgun (WGS) entry which is preliminary data.</text>
</comment>
<dbReference type="Proteomes" id="UP000326939">
    <property type="component" value="Chromosome 3"/>
</dbReference>